<reference evidence="6 7" key="1">
    <citation type="journal article" date="2015" name="Int. J. Syst. Evol. Microbiol.">
        <title>Acinetobacter equi sp. nov. isolated from horse faeces.</title>
        <authorList>
            <person name="Poppel M.T."/>
            <person name="Skiebe E."/>
            <person name="Laue M."/>
            <person name="Bergmann H."/>
            <person name="Ebersberger I."/>
            <person name="Garn T."/>
            <person name="Fruth A."/>
            <person name="Baumgardt S."/>
            <person name="Busse H.J."/>
            <person name="Wilharm G."/>
        </authorList>
    </citation>
    <scope>NUCLEOTIDE SEQUENCE [LARGE SCALE GENOMIC DNA]</scope>
    <source>
        <strain evidence="6 7">114</strain>
    </source>
</reference>
<dbReference type="PROSITE" id="PS50887">
    <property type="entry name" value="GGDEF"/>
    <property type="match status" value="1"/>
</dbReference>
<dbReference type="Pfam" id="PF00990">
    <property type="entry name" value="GGDEF"/>
    <property type="match status" value="1"/>
</dbReference>
<proteinExistence type="predicted"/>
<comment type="catalytic activity">
    <reaction evidence="3">
        <text>2 GTP = 3',3'-c-di-GMP + 2 diphosphate</text>
        <dbReference type="Rhea" id="RHEA:24898"/>
        <dbReference type="ChEBI" id="CHEBI:33019"/>
        <dbReference type="ChEBI" id="CHEBI:37565"/>
        <dbReference type="ChEBI" id="CHEBI:58805"/>
        <dbReference type="EC" id="2.7.7.65"/>
    </reaction>
</comment>
<feature type="transmembrane region" description="Helical" evidence="4">
    <location>
        <begin position="326"/>
        <end position="347"/>
    </location>
</feature>
<dbReference type="AlphaFoldDB" id="A0A0N9VNI4"/>
<evidence type="ECO:0000256" key="2">
    <source>
        <dbReference type="ARBA" id="ARBA00012528"/>
    </source>
</evidence>
<keyword evidence="4" id="KW-1133">Transmembrane helix</keyword>
<dbReference type="InterPro" id="IPR050469">
    <property type="entry name" value="Diguanylate_Cyclase"/>
</dbReference>
<dbReference type="PANTHER" id="PTHR45138">
    <property type="entry name" value="REGULATORY COMPONENTS OF SENSORY TRANSDUCTION SYSTEM"/>
    <property type="match status" value="1"/>
</dbReference>
<evidence type="ECO:0000256" key="1">
    <source>
        <dbReference type="ARBA" id="ARBA00001946"/>
    </source>
</evidence>
<dbReference type="InterPro" id="IPR029787">
    <property type="entry name" value="Nucleotide_cyclase"/>
</dbReference>
<feature type="domain" description="GGDEF" evidence="5">
    <location>
        <begin position="438"/>
        <end position="567"/>
    </location>
</feature>
<dbReference type="EMBL" id="CP012808">
    <property type="protein sequence ID" value="ALH94933.1"/>
    <property type="molecule type" value="Genomic_DNA"/>
</dbReference>
<dbReference type="InterPro" id="IPR000160">
    <property type="entry name" value="GGDEF_dom"/>
</dbReference>
<dbReference type="KEGG" id="aei:AOY20_04940"/>
<evidence type="ECO:0000313" key="7">
    <source>
        <dbReference type="Proteomes" id="UP000064939"/>
    </source>
</evidence>
<dbReference type="NCBIfam" id="TIGR00254">
    <property type="entry name" value="GGDEF"/>
    <property type="match status" value="1"/>
</dbReference>
<evidence type="ECO:0000256" key="3">
    <source>
        <dbReference type="ARBA" id="ARBA00034247"/>
    </source>
</evidence>
<feature type="transmembrane region" description="Helical" evidence="4">
    <location>
        <begin position="14"/>
        <end position="34"/>
    </location>
</feature>
<dbReference type="STRING" id="1324350.AOY20_04940"/>
<dbReference type="FunFam" id="3.30.70.270:FF:000001">
    <property type="entry name" value="Diguanylate cyclase domain protein"/>
    <property type="match status" value="1"/>
</dbReference>
<dbReference type="PANTHER" id="PTHR45138:SF9">
    <property type="entry name" value="DIGUANYLATE CYCLASE DGCM-RELATED"/>
    <property type="match status" value="1"/>
</dbReference>
<dbReference type="SMART" id="SM00267">
    <property type="entry name" value="GGDEF"/>
    <property type="match status" value="1"/>
</dbReference>
<dbReference type="GO" id="GO:0052621">
    <property type="term" value="F:diguanylate cyclase activity"/>
    <property type="evidence" value="ECO:0007669"/>
    <property type="project" value="UniProtKB-EC"/>
</dbReference>
<dbReference type="InterPro" id="IPR043128">
    <property type="entry name" value="Rev_trsase/Diguanyl_cyclase"/>
</dbReference>
<protein>
    <recommendedName>
        <fullName evidence="2">diguanylate cyclase</fullName>
        <ecNumber evidence="2">2.7.7.65</ecNumber>
    </recommendedName>
</protein>
<keyword evidence="7" id="KW-1185">Reference proteome</keyword>
<keyword evidence="4" id="KW-0472">Membrane</keyword>
<name>A0A0N9VNI4_9GAMM</name>
<sequence length="567" mass="65003">MKYNLHSEHIKQRLFWSMVIIIGSIFFISVPLTLSSYKQYQESKNALAEISILKNLTDLSNLISRERAPTNNAMSSSQQTLPKTMLELQKSRIQLDKKIDETIQILNQNNYSKLADQLEYDLKVKLKNARETVDHYIESPPTQRSTKQFDYAIQQMYIAWGAIRQVLENFMMNSTGKTSELSNYYTIILLLTDLRDQAGRVASNIIAPLTYREKMPDENIARSLQTQHQANYLWNLINTLQPEELKTEQYLHLHRQVKEKFIDKSLPIVEQLISDSEQGVPYSFTAIELTNTLIDKYATVVRLQAYIINNCIPHVQNENNKMFRQFILSIVVSLISLITALFTLIYARDRIFVPLIEARQKILMLASKNNDGQHAEYNDTSISLFEAIQRLHSRLQQRDILEFQLHNIANTDALTGVSNRLALEQYVKLLDSHTEKLQHTGLIILDIDDFKKVNDSYGHIIGDQVIQFVANKLKSNLRTSDVIVRYGGDEFIIILDSIDAKDTVIVADKIRLDISESEFVIPETGKRLQISVSAGVAVGATTWKELFDRADKSLFKVKVKGKNAVSE</sequence>
<evidence type="ECO:0000256" key="4">
    <source>
        <dbReference type="SAM" id="Phobius"/>
    </source>
</evidence>
<dbReference type="OrthoDB" id="9812260at2"/>
<dbReference type="SUPFAM" id="SSF55073">
    <property type="entry name" value="Nucleotide cyclase"/>
    <property type="match status" value="1"/>
</dbReference>
<dbReference type="EC" id="2.7.7.65" evidence="2"/>
<dbReference type="Gene3D" id="3.30.70.270">
    <property type="match status" value="1"/>
</dbReference>
<dbReference type="GO" id="GO:0005886">
    <property type="term" value="C:plasma membrane"/>
    <property type="evidence" value="ECO:0007669"/>
    <property type="project" value="TreeGrafter"/>
</dbReference>
<dbReference type="Proteomes" id="UP000064939">
    <property type="component" value="Chromosome"/>
</dbReference>
<accession>A0A0N9VNI4</accession>
<dbReference type="GO" id="GO:0043709">
    <property type="term" value="P:cell adhesion involved in single-species biofilm formation"/>
    <property type="evidence" value="ECO:0007669"/>
    <property type="project" value="TreeGrafter"/>
</dbReference>
<comment type="cofactor">
    <cofactor evidence="1">
        <name>Mg(2+)</name>
        <dbReference type="ChEBI" id="CHEBI:18420"/>
    </cofactor>
</comment>
<evidence type="ECO:0000259" key="5">
    <source>
        <dbReference type="PROSITE" id="PS50887"/>
    </source>
</evidence>
<evidence type="ECO:0000313" key="6">
    <source>
        <dbReference type="EMBL" id="ALH94933.1"/>
    </source>
</evidence>
<dbReference type="GO" id="GO:1902201">
    <property type="term" value="P:negative regulation of bacterial-type flagellum-dependent cell motility"/>
    <property type="evidence" value="ECO:0007669"/>
    <property type="project" value="TreeGrafter"/>
</dbReference>
<gene>
    <name evidence="6" type="ORF">AOY20_04940</name>
</gene>
<dbReference type="CDD" id="cd01949">
    <property type="entry name" value="GGDEF"/>
    <property type="match status" value="1"/>
</dbReference>
<keyword evidence="4" id="KW-0812">Transmembrane</keyword>
<organism evidence="6 7">
    <name type="scientific">Acinetobacter equi</name>
    <dbReference type="NCBI Taxonomy" id="1324350"/>
    <lineage>
        <taxon>Bacteria</taxon>
        <taxon>Pseudomonadati</taxon>
        <taxon>Pseudomonadota</taxon>
        <taxon>Gammaproteobacteria</taxon>
        <taxon>Moraxellales</taxon>
        <taxon>Moraxellaceae</taxon>
        <taxon>Acinetobacter</taxon>
    </lineage>
</organism>